<evidence type="ECO:0000256" key="6">
    <source>
        <dbReference type="ARBA" id="ARBA00022989"/>
    </source>
</evidence>
<dbReference type="Proteomes" id="UP000250235">
    <property type="component" value="Unassembled WGS sequence"/>
</dbReference>
<dbReference type="CDD" id="cd17358">
    <property type="entry name" value="MFS_GLUT6_8_Class3_like"/>
    <property type="match status" value="1"/>
</dbReference>
<dbReference type="GO" id="GO:0016020">
    <property type="term" value="C:membrane"/>
    <property type="evidence" value="ECO:0007669"/>
    <property type="project" value="UniProtKB-SubCell"/>
</dbReference>
<evidence type="ECO:0000313" key="13">
    <source>
        <dbReference type="Proteomes" id="UP000250235"/>
    </source>
</evidence>
<dbReference type="OrthoDB" id="6133115at2759"/>
<dbReference type="PANTHER" id="PTHR48021:SF13">
    <property type="entry name" value="SUGAR TRANSPORTER ERD6-LIKE 7"/>
    <property type="match status" value="1"/>
</dbReference>
<evidence type="ECO:0000256" key="8">
    <source>
        <dbReference type="ARBA" id="ARBA00044504"/>
    </source>
</evidence>
<gene>
    <name evidence="12" type="ORF">F511_03675</name>
</gene>
<dbReference type="AlphaFoldDB" id="A0A2Z7BDG1"/>
<dbReference type="PANTHER" id="PTHR48021">
    <property type="match status" value="1"/>
</dbReference>
<dbReference type="InterPro" id="IPR020846">
    <property type="entry name" value="MFS_dom"/>
</dbReference>
<keyword evidence="3 9" id="KW-0813">Transport</keyword>
<feature type="transmembrane region" description="Helical" evidence="10">
    <location>
        <begin position="167"/>
        <end position="189"/>
    </location>
</feature>
<comment type="similarity">
    <text evidence="8">Belongs to the major facilitator superfamily. Phosphate:H(+) symporter (TC 2.A.1.9) family.</text>
</comment>
<dbReference type="Pfam" id="PF00083">
    <property type="entry name" value="Sugar_tr"/>
    <property type="match status" value="1"/>
</dbReference>
<dbReference type="InterPro" id="IPR044775">
    <property type="entry name" value="MFS_ERD6/Tret1-like"/>
</dbReference>
<accession>A0A2Z7BDG1</accession>
<dbReference type="Gene3D" id="1.20.1250.20">
    <property type="entry name" value="MFS general substrate transporter like domains"/>
    <property type="match status" value="1"/>
</dbReference>
<feature type="transmembrane region" description="Helical" evidence="10">
    <location>
        <begin position="335"/>
        <end position="353"/>
    </location>
</feature>
<feature type="transmembrane region" description="Helical" evidence="10">
    <location>
        <begin position="273"/>
        <end position="294"/>
    </location>
</feature>
<feature type="transmembrane region" description="Helical" evidence="10">
    <location>
        <begin position="430"/>
        <end position="453"/>
    </location>
</feature>
<evidence type="ECO:0000313" key="12">
    <source>
        <dbReference type="EMBL" id="KZV32392.1"/>
    </source>
</evidence>
<evidence type="ECO:0000256" key="10">
    <source>
        <dbReference type="SAM" id="Phobius"/>
    </source>
</evidence>
<feature type="transmembrane region" description="Helical" evidence="10">
    <location>
        <begin position="112"/>
        <end position="136"/>
    </location>
</feature>
<dbReference type="PROSITE" id="PS00216">
    <property type="entry name" value="SUGAR_TRANSPORT_1"/>
    <property type="match status" value="2"/>
</dbReference>
<dbReference type="InterPro" id="IPR005828">
    <property type="entry name" value="MFS_sugar_transport-like"/>
</dbReference>
<evidence type="ECO:0000256" key="3">
    <source>
        <dbReference type="ARBA" id="ARBA00022448"/>
    </source>
</evidence>
<dbReference type="EMBL" id="KV006883">
    <property type="protein sequence ID" value="KZV32392.1"/>
    <property type="molecule type" value="Genomic_DNA"/>
</dbReference>
<dbReference type="PROSITE" id="PS50850">
    <property type="entry name" value="MFS"/>
    <property type="match status" value="1"/>
</dbReference>
<dbReference type="NCBIfam" id="TIGR00879">
    <property type="entry name" value="SP"/>
    <property type="match status" value="1"/>
</dbReference>
<feature type="transmembrane region" description="Helical" evidence="10">
    <location>
        <begin position="82"/>
        <end position="105"/>
    </location>
</feature>
<feature type="transmembrane region" description="Helical" evidence="10">
    <location>
        <begin position="459"/>
        <end position="480"/>
    </location>
</feature>
<keyword evidence="13" id="KW-1185">Reference proteome</keyword>
<dbReference type="FunFam" id="1.20.1250.20:FF:000043">
    <property type="entry name" value="sugar transporter ERD6-like 6"/>
    <property type="match status" value="1"/>
</dbReference>
<feature type="transmembrane region" description="Helical" evidence="10">
    <location>
        <begin position="195"/>
        <end position="213"/>
    </location>
</feature>
<sequence length="498" mass="53508">MAADQEIKNGGESLEQVEIRIPLISQEQPTKGSFREYGFMVYVATFVAACGSFAFGSCVCYSSPTQSAIREDFHLSLAEYSVFGSIATFGAMIGAITSGGIADYIGRKRTMLLSSGVSIVGWLSIYFAQGVMLLGIGRLATGYGMGIFSYIAPVFIAEIAPKDLRGMLTTICGVMLCTGVSVSFIIGTIVSWRTLALTGIIPCVILPLGLLIIPESPRWLAKRGNHKEFEASLQTLRGNNADISVEAAEIQDYIETLEKLPKAKVFDLFRKRYLLSLTVKCFFLLRLYSCGYLLTMNYPIGVGLMVGQQLGGINGICYYASSIFESAGFPANVGTLFYAILQIIFTALGALIIDGAGRKPPLVISGAGLVIGCLLTGSSFFLKEHGLAPDAAPALAVTGILVYVGAFAMGMGAIPWVVMSEIFPMNIKGVAGSLVTLTNWFAAWICTLTFNFLMSWSSYGTFILFAAINALVIVFVIKVVPETKRRTLEQIQAGINAS</sequence>
<feature type="domain" description="Major facilitator superfamily (MFS) profile" evidence="11">
    <location>
        <begin position="44"/>
        <end position="484"/>
    </location>
</feature>
<evidence type="ECO:0000259" key="11">
    <source>
        <dbReference type="PROSITE" id="PS50850"/>
    </source>
</evidence>
<feature type="transmembrane region" description="Helical" evidence="10">
    <location>
        <begin position="39"/>
        <end position="62"/>
    </location>
</feature>
<evidence type="ECO:0000256" key="1">
    <source>
        <dbReference type="ARBA" id="ARBA00004141"/>
    </source>
</evidence>
<dbReference type="GO" id="GO:0051119">
    <property type="term" value="F:sugar transmembrane transporter activity"/>
    <property type="evidence" value="ECO:0007669"/>
    <property type="project" value="InterPro"/>
</dbReference>
<keyword evidence="5 10" id="KW-0812">Transmembrane</keyword>
<evidence type="ECO:0000256" key="7">
    <source>
        <dbReference type="ARBA" id="ARBA00023136"/>
    </source>
</evidence>
<dbReference type="InterPro" id="IPR005829">
    <property type="entry name" value="Sugar_transporter_CS"/>
</dbReference>
<feature type="transmembrane region" description="Helical" evidence="10">
    <location>
        <begin position="394"/>
        <end position="418"/>
    </location>
</feature>
<dbReference type="InterPro" id="IPR036259">
    <property type="entry name" value="MFS_trans_sf"/>
</dbReference>
<keyword evidence="6 10" id="KW-1133">Transmembrane helix</keyword>
<reference evidence="12 13" key="1">
    <citation type="journal article" date="2015" name="Proc. Natl. Acad. Sci. U.S.A.">
        <title>The resurrection genome of Boea hygrometrica: A blueprint for survival of dehydration.</title>
        <authorList>
            <person name="Xiao L."/>
            <person name="Yang G."/>
            <person name="Zhang L."/>
            <person name="Yang X."/>
            <person name="Zhao S."/>
            <person name="Ji Z."/>
            <person name="Zhou Q."/>
            <person name="Hu M."/>
            <person name="Wang Y."/>
            <person name="Chen M."/>
            <person name="Xu Y."/>
            <person name="Jin H."/>
            <person name="Xiao X."/>
            <person name="Hu G."/>
            <person name="Bao F."/>
            <person name="Hu Y."/>
            <person name="Wan P."/>
            <person name="Li L."/>
            <person name="Deng X."/>
            <person name="Kuang T."/>
            <person name="Xiang C."/>
            <person name="Zhu J.K."/>
            <person name="Oliver M.J."/>
            <person name="He Y."/>
        </authorList>
    </citation>
    <scope>NUCLEOTIDE SEQUENCE [LARGE SCALE GENOMIC DNA]</scope>
    <source>
        <strain evidence="13">cv. XS01</strain>
    </source>
</reference>
<comment type="subcellular location">
    <subcellularLocation>
        <location evidence="1">Membrane</location>
        <topology evidence="1">Multi-pass membrane protein</topology>
    </subcellularLocation>
</comment>
<evidence type="ECO:0000256" key="9">
    <source>
        <dbReference type="RuleBase" id="RU003346"/>
    </source>
</evidence>
<dbReference type="InterPro" id="IPR050549">
    <property type="entry name" value="MFS_Trehalose_Transporter"/>
</dbReference>
<feature type="transmembrane region" description="Helical" evidence="10">
    <location>
        <begin position="142"/>
        <end position="160"/>
    </location>
</feature>
<proteinExistence type="inferred from homology"/>
<evidence type="ECO:0000256" key="5">
    <source>
        <dbReference type="ARBA" id="ARBA00022692"/>
    </source>
</evidence>
<feature type="transmembrane region" description="Helical" evidence="10">
    <location>
        <begin position="362"/>
        <end position="382"/>
    </location>
</feature>
<organism evidence="12 13">
    <name type="scientific">Dorcoceras hygrometricum</name>
    <dbReference type="NCBI Taxonomy" id="472368"/>
    <lineage>
        <taxon>Eukaryota</taxon>
        <taxon>Viridiplantae</taxon>
        <taxon>Streptophyta</taxon>
        <taxon>Embryophyta</taxon>
        <taxon>Tracheophyta</taxon>
        <taxon>Spermatophyta</taxon>
        <taxon>Magnoliopsida</taxon>
        <taxon>eudicotyledons</taxon>
        <taxon>Gunneridae</taxon>
        <taxon>Pentapetalae</taxon>
        <taxon>asterids</taxon>
        <taxon>lamiids</taxon>
        <taxon>Lamiales</taxon>
        <taxon>Gesneriaceae</taxon>
        <taxon>Didymocarpoideae</taxon>
        <taxon>Trichosporeae</taxon>
        <taxon>Loxocarpinae</taxon>
        <taxon>Dorcoceras</taxon>
    </lineage>
</organism>
<evidence type="ECO:0000256" key="4">
    <source>
        <dbReference type="ARBA" id="ARBA00022597"/>
    </source>
</evidence>
<name>A0A2Z7BDG1_9LAMI</name>
<evidence type="ECO:0000256" key="2">
    <source>
        <dbReference type="ARBA" id="ARBA00010992"/>
    </source>
</evidence>
<dbReference type="SUPFAM" id="SSF103473">
    <property type="entry name" value="MFS general substrate transporter"/>
    <property type="match status" value="1"/>
</dbReference>
<keyword evidence="4" id="KW-0762">Sugar transport</keyword>
<dbReference type="InterPro" id="IPR003663">
    <property type="entry name" value="Sugar/inositol_transpt"/>
</dbReference>
<protein>
    <recommendedName>
        <fullName evidence="11">Major facilitator superfamily (MFS) profile domain-containing protein</fullName>
    </recommendedName>
</protein>
<comment type="similarity">
    <text evidence="2 9">Belongs to the major facilitator superfamily. Sugar transporter (TC 2.A.1.1) family.</text>
</comment>
<dbReference type="PRINTS" id="PR00171">
    <property type="entry name" value="SUGRTRNSPORT"/>
</dbReference>
<keyword evidence="7 10" id="KW-0472">Membrane</keyword>